<reference evidence="1 2" key="1">
    <citation type="submission" date="2017-07" db="EMBL/GenBank/DDBJ databases">
        <title>Phylogenetic study on the rhizospheric bacterium Ochrobactrum sp. A44.</title>
        <authorList>
            <person name="Krzyzanowska D.M."/>
            <person name="Ossowicki A."/>
            <person name="Rajewska M."/>
            <person name="Maciag T."/>
            <person name="Kaczynski Z."/>
            <person name="Czerwicka M."/>
            <person name="Jafra S."/>
        </authorList>
    </citation>
    <scope>NUCLEOTIDE SEQUENCE [LARGE SCALE GENOMIC DNA]</scope>
    <source>
        <strain evidence="1 2">DSM 7216</strain>
    </source>
</reference>
<dbReference type="AlphaFoldDB" id="A0A256FXX8"/>
<organism evidence="1 2">
    <name type="scientific">Brucella thiophenivorans</name>
    <dbReference type="NCBI Taxonomy" id="571255"/>
    <lineage>
        <taxon>Bacteria</taxon>
        <taxon>Pseudomonadati</taxon>
        <taxon>Pseudomonadota</taxon>
        <taxon>Alphaproteobacteria</taxon>
        <taxon>Hyphomicrobiales</taxon>
        <taxon>Brucellaceae</taxon>
        <taxon>Brucella/Ochrobactrum group</taxon>
        <taxon>Brucella</taxon>
    </lineage>
</organism>
<sequence length="38" mass="4621">MQWIKRVALDRIHLARSIHLFLRMSLSQNRFPLLGDMR</sequence>
<protein>
    <submittedName>
        <fullName evidence="1">Uncharacterized protein</fullName>
    </submittedName>
</protein>
<dbReference type="EMBL" id="NNRJ01000015">
    <property type="protein sequence ID" value="OYR19694.1"/>
    <property type="molecule type" value="Genomic_DNA"/>
</dbReference>
<gene>
    <name evidence="1" type="ORF">CEV31_1112</name>
</gene>
<accession>A0A256FXX8</accession>
<proteinExistence type="predicted"/>
<evidence type="ECO:0000313" key="2">
    <source>
        <dbReference type="Proteomes" id="UP000215590"/>
    </source>
</evidence>
<evidence type="ECO:0000313" key="1">
    <source>
        <dbReference type="EMBL" id="OYR19694.1"/>
    </source>
</evidence>
<name>A0A256FXX8_9HYPH</name>
<comment type="caution">
    <text evidence="1">The sequence shown here is derived from an EMBL/GenBank/DDBJ whole genome shotgun (WGS) entry which is preliminary data.</text>
</comment>
<keyword evidence="2" id="KW-1185">Reference proteome</keyword>
<dbReference type="Proteomes" id="UP000215590">
    <property type="component" value="Unassembled WGS sequence"/>
</dbReference>